<dbReference type="Proteomes" id="UP000646548">
    <property type="component" value="Unassembled WGS sequence"/>
</dbReference>
<dbReference type="AlphaFoldDB" id="A0A834FKP9"/>
<feature type="compositionally biased region" description="Polar residues" evidence="1">
    <location>
        <begin position="74"/>
        <end position="83"/>
    </location>
</feature>
<name>A0A834FKP9_ORYME</name>
<feature type="region of interest" description="Disordered" evidence="1">
    <location>
        <begin position="41"/>
        <end position="83"/>
    </location>
</feature>
<gene>
    <name evidence="2" type="ORF">FQA47_020261</name>
</gene>
<organism evidence="2 3">
    <name type="scientific">Oryzias melastigma</name>
    <name type="common">Marine medaka</name>
    <dbReference type="NCBI Taxonomy" id="30732"/>
    <lineage>
        <taxon>Eukaryota</taxon>
        <taxon>Metazoa</taxon>
        <taxon>Chordata</taxon>
        <taxon>Craniata</taxon>
        <taxon>Vertebrata</taxon>
        <taxon>Euteleostomi</taxon>
        <taxon>Actinopterygii</taxon>
        <taxon>Neopterygii</taxon>
        <taxon>Teleostei</taxon>
        <taxon>Neoteleostei</taxon>
        <taxon>Acanthomorphata</taxon>
        <taxon>Ovalentaria</taxon>
        <taxon>Atherinomorphae</taxon>
        <taxon>Beloniformes</taxon>
        <taxon>Adrianichthyidae</taxon>
        <taxon>Oryziinae</taxon>
        <taxon>Oryzias</taxon>
    </lineage>
</organism>
<reference evidence="2" key="1">
    <citation type="journal article" name="BMC Genomics">
        <title>Long-read sequencing and de novo genome assembly of marine medaka (Oryzias melastigma).</title>
        <authorList>
            <person name="Liang P."/>
            <person name="Saqib H.S.A."/>
            <person name="Ni X."/>
            <person name="Shen Y."/>
        </authorList>
    </citation>
    <scope>NUCLEOTIDE SEQUENCE</scope>
    <source>
        <strain evidence="2">Bigg-433</strain>
    </source>
</reference>
<sequence>MARLLRGAAVLQNPGHSGPVHREETNLSEQTEIGQVFPSFPRGPAPAGLLRGSRQPSEGVKGRPALCRGAGSRRSPSFLQAGR</sequence>
<proteinExistence type="predicted"/>
<comment type="caution">
    <text evidence="2">The sequence shown here is derived from an EMBL/GenBank/DDBJ whole genome shotgun (WGS) entry which is preliminary data.</text>
</comment>
<protein>
    <submittedName>
        <fullName evidence="2">Uncharacterized protein</fullName>
    </submittedName>
</protein>
<evidence type="ECO:0000313" key="3">
    <source>
        <dbReference type="Proteomes" id="UP000646548"/>
    </source>
</evidence>
<dbReference type="EMBL" id="WKFB01000098">
    <property type="protein sequence ID" value="KAF6735983.1"/>
    <property type="molecule type" value="Genomic_DNA"/>
</dbReference>
<accession>A0A834FKP9</accession>
<evidence type="ECO:0000313" key="2">
    <source>
        <dbReference type="EMBL" id="KAF6735983.1"/>
    </source>
</evidence>
<evidence type="ECO:0000256" key="1">
    <source>
        <dbReference type="SAM" id="MobiDB-lite"/>
    </source>
</evidence>